<dbReference type="InterPro" id="IPR050942">
    <property type="entry name" value="F-box_BR-signaling"/>
</dbReference>
<evidence type="ECO:0000259" key="1">
    <source>
        <dbReference type="Pfam" id="PF03478"/>
    </source>
</evidence>
<dbReference type="EMBL" id="JBEDUW010000007">
    <property type="protein sequence ID" value="KAK9913439.1"/>
    <property type="molecule type" value="Genomic_DNA"/>
</dbReference>
<reference evidence="2 3" key="1">
    <citation type="journal article" date="2023" name="G3 (Bethesda)">
        <title>A chromosome-length genome assembly and annotation of blackberry (Rubus argutus, cv. 'Hillquist').</title>
        <authorList>
            <person name="Bruna T."/>
            <person name="Aryal R."/>
            <person name="Dudchenko O."/>
            <person name="Sargent D.J."/>
            <person name="Mead D."/>
            <person name="Buti M."/>
            <person name="Cavallini A."/>
            <person name="Hytonen T."/>
            <person name="Andres J."/>
            <person name="Pham M."/>
            <person name="Weisz D."/>
            <person name="Mascagni F."/>
            <person name="Usai G."/>
            <person name="Natali L."/>
            <person name="Bassil N."/>
            <person name="Fernandez G.E."/>
            <person name="Lomsadze A."/>
            <person name="Armour M."/>
            <person name="Olukolu B."/>
            <person name="Poorten T."/>
            <person name="Britton C."/>
            <person name="Davik J."/>
            <person name="Ashrafi H."/>
            <person name="Aiden E.L."/>
            <person name="Borodovsky M."/>
            <person name="Worthington M."/>
        </authorList>
    </citation>
    <scope>NUCLEOTIDE SEQUENCE [LARGE SCALE GENOMIC DNA]</scope>
    <source>
        <strain evidence="2">PI 553951</strain>
    </source>
</reference>
<name>A0AAW1W1D6_RUBAR</name>
<dbReference type="AlphaFoldDB" id="A0AAW1W1D6"/>
<dbReference type="Pfam" id="PF03478">
    <property type="entry name" value="Beta-prop_KIB1-4"/>
    <property type="match status" value="1"/>
</dbReference>
<comment type="caution">
    <text evidence="2">The sequence shown here is derived from an EMBL/GenBank/DDBJ whole genome shotgun (WGS) entry which is preliminary data.</text>
</comment>
<sequence length="387" mass="44518">MGLIISYLKKRKDDVVTRATDHDWSNLHQDLIICFAEQIVSMKDFYAFRGVSKSWRSAAIKENSNREFRLQHKVPVLVLPKNYSAPIRNFYSLTKGEIYQLDLPETRGKRCFSSLGWLLTVSLDDSRLHLFNPLNHALIELPRLRSKTLICRNITKFVLSSSPSWTSNYEVMVQSNCFLVFYRPGYNNDKWTRIILPGAVKIFIDTIYYKGRFYVVDYKGGVFVCDMGDPKNARMRLIASELPKELFGLIHFKLPYLVESATGALLLVVCSFGYDDYESTLGCRVFEVSFGNGNSWSRESEVKNLGNRTLFLSANSSSFSIEALDDSICKPNCIYFLNRCHVSTRGDIDIGIYYMEDGKIERDLEKLPDFQYKGTSLTSHLWIQPSF</sequence>
<dbReference type="PANTHER" id="PTHR44259">
    <property type="entry name" value="OS07G0183000 PROTEIN-RELATED"/>
    <property type="match status" value="1"/>
</dbReference>
<dbReference type="Proteomes" id="UP001457282">
    <property type="component" value="Unassembled WGS sequence"/>
</dbReference>
<feature type="domain" description="KIB1-4 beta-propeller" evidence="1">
    <location>
        <begin position="90"/>
        <end position="353"/>
    </location>
</feature>
<proteinExistence type="predicted"/>
<evidence type="ECO:0000313" key="2">
    <source>
        <dbReference type="EMBL" id="KAK9913439.1"/>
    </source>
</evidence>
<organism evidence="2 3">
    <name type="scientific">Rubus argutus</name>
    <name type="common">Southern blackberry</name>
    <dbReference type="NCBI Taxonomy" id="59490"/>
    <lineage>
        <taxon>Eukaryota</taxon>
        <taxon>Viridiplantae</taxon>
        <taxon>Streptophyta</taxon>
        <taxon>Embryophyta</taxon>
        <taxon>Tracheophyta</taxon>
        <taxon>Spermatophyta</taxon>
        <taxon>Magnoliopsida</taxon>
        <taxon>eudicotyledons</taxon>
        <taxon>Gunneridae</taxon>
        <taxon>Pentapetalae</taxon>
        <taxon>rosids</taxon>
        <taxon>fabids</taxon>
        <taxon>Rosales</taxon>
        <taxon>Rosaceae</taxon>
        <taxon>Rosoideae</taxon>
        <taxon>Rosoideae incertae sedis</taxon>
        <taxon>Rubus</taxon>
    </lineage>
</organism>
<evidence type="ECO:0000313" key="3">
    <source>
        <dbReference type="Proteomes" id="UP001457282"/>
    </source>
</evidence>
<protein>
    <recommendedName>
        <fullName evidence="1">KIB1-4 beta-propeller domain-containing protein</fullName>
    </recommendedName>
</protein>
<gene>
    <name evidence="2" type="ORF">M0R45_037256</name>
</gene>
<keyword evidence="3" id="KW-1185">Reference proteome</keyword>
<accession>A0AAW1W1D6</accession>
<dbReference type="PANTHER" id="PTHR44259:SF108">
    <property type="entry name" value="F-BOX PROTEIN SKIP23-LIKE"/>
    <property type="match status" value="1"/>
</dbReference>
<dbReference type="InterPro" id="IPR005174">
    <property type="entry name" value="KIB1-4_b-propeller"/>
</dbReference>